<comment type="caution">
    <text evidence="1">The sequence shown here is derived from an EMBL/GenBank/DDBJ whole genome shotgun (WGS) entry which is preliminary data.</text>
</comment>
<evidence type="ECO:0000313" key="1">
    <source>
        <dbReference type="EMBL" id="KAG2299155.1"/>
    </source>
</evidence>
<name>A0A8X7S5Q3_BRACI</name>
<dbReference type="EMBL" id="JAAMPC010000008">
    <property type="protein sequence ID" value="KAG2299155.1"/>
    <property type="molecule type" value="Genomic_DNA"/>
</dbReference>
<evidence type="ECO:0000313" key="2">
    <source>
        <dbReference type="Proteomes" id="UP000886595"/>
    </source>
</evidence>
<protein>
    <submittedName>
        <fullName evidence="1">Uncharacterized protein</fullName>
    </submittedName>
</protein>
<dbReference type="AlphaFoldDB" id="A0A8X7S5Q3"/>
<organism evidence="1 2">
    <name type="scientific">Brassica carinata</name>
    <name type="common">Ethiopian mustard</name>
    <name type="synonym">Abyssinian cabbage</name>
    <dbReference type="NCBI Taxonomy" id="52824"/>
    <lineage>
        <taxon>Eukaryota</taxon>
        <taxon>Viridiplantae</taxon>
        <taxon>Streptophyta</taxon>
        <taxon>Embryophyta</taxon>
        <taxon>Tracheophyta</taxon>
        <taxon>Spermatophyta</taxon>
        <taxon>Magnoliopsida</taxon>
        <taxon>eudicotyledons</taxon>
        <taxon>Gunneridae</taxon>
        <taxon>Pentapetalae</taxon>
        <taxon>rosids</taxon>
        <taxon>malvids</taxon>
        <taxon>Brassicales</taxon>
        <taxon>Brassicaceae</taxon>
        <taxon>Brassiceae</taxon>
        <taxon>Brassica</taxon>
    </lineage>
</organism>
<accession>A0A8X7S5Q3</accession>
<sequence length="80" mass="8854">MSYADQSVTVMLPLPTESEVPVEGVSVDPEGFHKLSERIYSVCMPERFHDDLQFGGEYQLKPLIGAEDCSGESEKFVTAV</sequence>
<dbReference type="Proteomes" id="UP000886595">
    <property type="component" value="Unassembled WGS sequence"/>
</dbReference>
<gene>
    <name evidence="1" type="ORF">Bca52824_035627</name>
</gene>
<proteinExistence type="predicted"/>
<reference evidence="1 2" key="1">
    <citation type="submission" date="2020-02" db="EMBL/GenBank/DDBJ databases">
        <authorList>
            <person name="Ma Q."/>
            <person name="Huang Y."/>
            <person name="Song X."/>
            <person name="Pei D."/>
        </authorList>
    </citation>
    <scope>NUCLEOTIDE SEQUENCE [LARGE SCALE GENOMIC DNA]</scope>
    <source>
        <strain evidence="1">Sxm20200214</strain>
        <tissue evidence="1">Leaf</tissue>
    </source>
</reference>
<keyword evidence="2" id="KW-1185">Reference proteome</keyword>